<evidence type="ECO:0000259" key="1">
    <source>
        <dbReference type="Pfam" id="PF00149"/>
    </source>
</evidence>
<dbReference type="GO" id="GO:0016787">
    <property type="term" value="F:hydrolase activity"/>
    <property type="evidence" value="ECO:0007669"/>
    <property type="project" value="InterPro"/>
</dbReference>
<dbReference type="PANTHER" id="PTHR37844:SF2">
    <property type="entry name" value="SER_THR PROTEIN PHOSPHATASE SUPERFAMILY (AFU_ORTHOLOGUE AFUA_1G14840)"/>
    <property type="match status" value="1"/>
</dbReference>
<sequence>MRFQILSDLHLESPQAYDLYEFPVTAPNLALLGDIGNVRDPGYFLFLRKQLGRYERVFVVLGNHEPYYTDFSTARRKLGEFEKEWKGRLVFMDRTRCDVDERVTVLGCTLFSAVPKDQKENVGVGLNDFYKIEGWTVEHHDQAHREDLAWLNNEVKKIAGKEPHREVVIFTHHSPTAADIANNPRHKGSLISAGFMTDLTNERCWTERCVKLWGFGHTHWNCEYKDEKTRKLVVANQRGYYFNQSLEYRPERVYEV</sequence>
<dbReference type="PANTHER" id="PTHR37844">
    <property type="entry name" value="SER/THR PROTEIN PHOSPHATASE SUPERFAMILY (AFU_ORTHOLOGUE AFUA_1G14840)"/>
    <property type="match status" value="1"/>
</dbReference>
<feature type="domain" description="Calcineurin-like phosphoesterase" evidence="1">
    <location>
        <begin position="1"/>
        <end position="220"/>
    </location>
</feature>
<dbReference type="Gene3D" id="3.60.21.10">
    <property type="match status" value="1"/>
</dbReference>
<dbReference type="OrthoDB" id="550558at2759"/>
<dbReference type="InterPro" id="IPR004843">
    <property type="entry name" value="Calcineurin-like_PHP"/>
</dbReference>
<reference evidence="2 3" key="1">
    <citation type="journal article" date="2013" name="PLoS Genet.">
        <title>The genome and development-dependent transcriptomes of Pyronema confluens: a window into fungal evolution.</title>
        <authorList>
            <person name="Traeger S."/>
            <person name="Altegoer F."/>
            <person name="Freitag M."/>
            <person name="Gabaldon T."/>
            <person name="Kempken F."/>
            <person name="Kumar A."/>
            <person name="Marcet-Houben M."/>
            <person name="Poggeler S."/>
            <person name="Stajich J.E."/>
            <person name="Nowrousian M."/>
        </authorList>
    </citation>
    <scope>NUCLEOTIDE SEQUENCE [LARGE SCALE GENOMIC DNA]</scope>
    <source>
        <strain evidence="3">CBS 100304</strain>
        <tissue evidence="2">Vegetative mycelium</tissue>
    </source>
</reference>
<evidence type="ECO:0000313" key="3">
    <source>
        <dbReference type="Proteomes" id="UP000018144"/>
    </source>
</evidence>
<dbReference type="Pfam" id="PF00149">
    <property type="entry name" value="Metallophos"/>
    <property type="match status" value="1"/>
</dbReference>
<dbReference type="InterPro" id="IPR029052">
    <property type="entry name" value="Metallo-depent_PP-like"/>
</dbReference>
<protein>
    <submittedName>
        <fullName evidence="2">Similar to Uncharacterized protein L509 acc. no. Q5UQ73</fullName>
    </submittedName>
</protein>
<dbReference type="eggNOG" id="ENOG502RZN8">
    <property type="taxonomic scope" value="Eukaryota"/>
</dbReference>
<accession>U4LLM0</accession>
<name>U4LLM0_PYROM</name>
<organism evidence="2 3">
    <name type="scientific">Pyronema omphalodes (strain CBS 100304)</name>
    <name type="common">Pyronema confluens</name>
    <dbReference type="NCBI Taxonomy" id="1076935"/>
    <lineage>
        <taxon>Eukaryota</taxon>
        <taxon>Fungi</taxon>
        <taxon>Dikarya</taxon>
        <taxon>Ascomycota</taxon>
        <taxon>Pezizomycotina</taxon>
        <taxon>Pezizomycetes</taxon>
        <taxon>Pezizales</taxon>
        <taxon>Pyronemataceae</taxon>
        <taxon>Pyronema</taxon>
    </lineage>
</organism>
<dbReference type="OMA" id="IFTHHAP"/>
<dbReference type="AlphaFoldDB" id="U4LLM0"/>
<keyword evidence="3" id="KW-1185">Reference proteome</keyword>
<proteinExistence type="predicted"/>
<dbReference type="Proteomes" id="UP000018144">
    <property type="component" value="Unassembled WGS sequence"/>
</dbReference>
<dbReference type="EMBL" id="HF935890">
    <property type="protein sequence ID" value="CCX32482.1"/>
    <property type="molecule type" value="Genomic_DNA"/>
</dbReference>
<gene>
    <name evidence="2" type="ORF">PCON_13322</name>
</gene>
<dbReference type="SUPFAM" id="SSF56300">
    <property type="entry name" value="Metallo-dependent phosphatases"/>
    <property type="match status" value="1"/>
</dbReference>
<evidence type="ECO:0000313" key="2">
    <source>
        <dbReference type="EMBL" id="CCX32482.1"/>
    </source>
</evidence>